<keyword evidence="3" id="KW-1185">Reference proteome</keyword>
<evidence type="ECO:0000313" key="2">
    <source>
        <dbReference type="EMBL" id="KAK7484210.1"/>
    </source>
</evidence>
<reference evidence="2 3" key="1">
    <citation type="journal article" date="2023" name="Sci. Data">
        <title>Genome assembly of the Korean intertidal mud-creeper Batillaria attramentaria.</title>
        <authorList>
            <person name="Patra A.K."/>
            <person name="Ho P.T."/>
            <person name="Jun S."/>
            <person name="Lee S.J."/>
            <person name="Kim Y."/>
            <person name="Won Y.J."/>
        </authorList>
    </citation>
    <scope>NUCLEOTIDE SEQUENCE [LARGE SCALE GENOMIC DNA]</scope>
    <source>
        <strain evidence="2">Wonlab-2016</strain>
    </source>
</reference>
<keyword evidence="1" id="KW-0472">Membrane</keyword>
<comment type="caution">
    <text evidence="2">The sequence shown here is derived from an EMBL/GenBank/DDBJ whole genome shotgun (WGS) entry which is preliminary data.</text>
</comment>
<dbReference type="EMBL" id="JACVVK020000214">
    <property type="protein sequence ID" value="KAK7484210.1"/>
    <property type="molecule type" value="Genomic_DNA"/>
</dbReference>
<feature type="non-terminal residue" evidence="2">
    <location>
        <position position="1"/>
    </location>
</feature>
<keyword evidence="1" id="KW-0812">Transmembrane</keyword>
<gene>
    <name evidence="2" type="ORF">BaRGS_00024580</name>
</gene>
<evidence type="ECO:0000313" key="3">
    <source>
        <dbReference type="Proteomes" id="UP001519460"/>
    </source>
</evidence>
<keyword evidence="1" id="KW-1133">Transmembrane helix</keyword>
<name>A0ABD0KAQ8_9CAEN</name>
<accession>A0ABD0KAQ8</accession>
<feature type="transmembrane region" description="Helical" evidence="1">
    <location>
        <begin position="14"/>
        <end position="34"/>
    </location>
</feature>
<dbReference type="Proteomes" id="UP001519460">
    <property type="component" value="Unassembled WGS sequence"/>
</dbReference>
<protein>
    <submittedName>
        <fullName evidence="2">Uncharacterized protein</fullName>
    </submittedName>
</protein>
<organism evidence="2 3">
    <name type="scientific">Batillaria attramentaria</name>
    <dbReference type="NCBI Taxonomy" id="370345"/>
    <lineage>
        <taxon>Eukaryota</taxon>
        <taxon>Metazoa</taxon>
        <taxon>Spiralia</taxon>
        <taxon>Lophotrochozoa</taxon>
        <taxon>Mollusca</taxon>
        <taxon>Gastropoda</taxon>
        <taxon>Caenogastropoda</taxon>
        <taxon>Sorbeoconcha</taxon>
        <taxon>Cerithioidea</taxon>
        <taxon>Batillariidae</taxon>
        <taxon>Batillaria</taxon>
    </lineage>
</organism>
<dbReference type="AlphaFoldDB" id="A0ABD0KAQ8"/>
<evidence type="ECO:0000256" key="1">
    <source>
        <dbReference type="SAM" id="Phobius"/>
    </source>
</evidence>
<sequence>TRDRAAGPAGNLEVTIGAAVAAFLFFTATVIAILRHQKGRNRTQPQPAVELEVIERRSLARDGDGSAPSVHIYWDADPPAADGEDGPGGSEIISTINTFTFTCKLSMCSRPQKKIVSTTA</sequence>
<proteinExistence type="predicted"/>